<keyword evidence="5" id="KW-1185">Reference proteome</keyword>
<dbReference type="PANTHER" id="PTHR43270:SF8">
    <property type="entry name" value="DI- AND TRIPEPTIDASE DUG2-RELATED"/>
    <property type="match status" value="1"/>
</dbReference>
<dbReference type="Proteomes" id="UP000054560">
    <property type="component" value="Unassembled WGS sequence"/>
</dbReference>
<accession>A0A0L0G6U9</accession>
<dbReference type="GeneID" id="25903547"/>
<dbReference type="GO" id="GO:0006508">
    <property type="term" value="P:proteolysis"/>
    <property type="evidence" value="ECO:0007669"/>
    <property type="project" value="UniProtKB-KW"/>
</dbReference>
<dbReference type="Gene3D" id="3.30.70.360">
    <property type="match status" value="1"/>
</dbReference>
<organism evidence="4 5">
    <name type="scientific">Sphaeroforma arctica JP610</name>
    <dbReference type="NCBI Taxonomy" id="667725"/>
    <lineage>
        <taxon>Eukaryota</taxon>
        <taxon>Ichthyosporea</taxon>
        <taxon>Ichthyophonida</taxon>
        <taxon>Sphaeroforma</taxon>
    </lineage>
</organism>
<name>A0A0L0G6U9_9EUKA</name>
<evidence type="ECO:0000313" key="5">
    <source>
        <dbReference type="Proteomes" id="UP000054560"/>
    </source>
</evidence>
<protein>
    <recommendedName>
        <fullName evidence="6">Peptidase M20 dimerisation domain-containing protein</fullName>
    </recommendedName>
</protein>
<dbReference type="GO" id="GO:0046872">
    <property type="term" value="F:metal ion binding"/>
    <property type="evidence" value="ECO:0007669"/>
    <property type="project" value="UniProtKB-KW"/>
</dbReference>
<dbReference type="GO" id="GO:0006751">
    <property type="term" value="P:glutathione catabolic process"/>
    <property type="evidence" value="ECO:0007669"/>
    <property type="project" value="TreeGrafter"/>
</dbReference>
<gene>
    <name evidence="4" type="ORF">SARC_03043</name>
</gene>
<keyword evidence="1" id="KW-0645">Protease</keyword>
<evidence type="ECO:0000256" key="3">
    <source>
        <dbReference type="ARBA" id="ARBA00022801"/>
    </source>
</evidence>
<dbReference type="SUPFAM" id="SSF53187">
    <property type="entry name" value="Zn-dependent exopeptidases"/>
    <property type="match status" value="1"/>
</dbReference>
<evidence type="ECO:0000256" key="1">
    <source>
        <dbReference type="ARBA" id="ARBA00022670"/>
    </source>
</evidence>
<evidence type="ECO:0000256" key="2">
    <source>
        <dbReference type="ARBA" id="ARBA00022723"/>
    </source>
</evidence>
<dbReference type="OrthoDB" id="7832001at2759"/>
<reference evidence="4 5" key="1">
    <citation type="submission" date="2011-02" db="EMBL/GenBank/DDBJ databases">
        <title>The Genome Sequence of Sphaeroforma arctica JP610.</title>
        <authorList>
            <consortium name="The Broad Institute Genome Sequencing Platform"/>
            <person name="Russ C."/>
            <person name="Cuomo C."/>
            <person name="Young S.K."/>
            <person name="Zeng Q."/>
            <person name="Gargeya S."/>
            <person name="Alvarado L."/>
            <person name="Berlin A."/>
            <person name="Chapman S.B."/>
            <person name="Chen Z."/>
            <person name="Freedman E."/>
            <person name="Gellesch M."/>
            <person name="Goldberg J."/>
            <person name="Griggs A."/>
            <person name="Gujja S."/>
            <person name="Heilman E."/>
            <person name="Heiman D."/>
            <person name="Howarth C."/>
            <person name="Mehta T."/>
            <person name="Neiman D."/>
            <person name="Pearson M."/>
            <person name="Roberts A."/>
            <person name="Saif S."/>
            <person name="Shea T."/>
            <person name="Shenoy N."/>
            <person name="Sisk P."/>
            <person name="Stolte C."/>
            <person name="Sykes S."/>
            <person name="White J."/>
            <person name="Yandava C."/>
            <person name="Burger G."/>
            <person name="Gray M.W."/>
            <person name="Holland P.W.H."/>
            <person name="King N."/>
            <person name="Lang F.B.F."/>
            <person name="Roger A.J."/>
            <person name="Ruiz-Trillo I."/>
            <person name="Haas B."/>
            <person name="Nusbaum C."/>
            <person name="Birren B."/>
        </authorList>
    </citation>
    <scope>NUCLEOTIDE SEQUENCE [LARGE SCALE GENOMIC DNA]</scope>
    <source>
        <strain evidence="4 5">JP610</strain>
    </source>
</reference>
<dbReference type="STRING" id="667725.A0A0L0G6U9"/>
<evidence type="ECO:0000313" key="4">
    <source>
        <dbReference type="EMBL" id="KNC84752.1"/>
    </source>
</evidence>
<keyword evidence="2" id="KW-0479">Metal-binding</keyword>
<dbReference type="InterPro" id="IPR051458">
    <property type="entry name" value="Cyt/Met_Dipeptidase"/>
</dbReference>
<keyword evidence="3" id="KW-0378">Hydrolase</keyword>
<dbReference type="GO" id="GO:0008233">
    <property type="term" value="F:peptidase activity"/>
    <property type="evidence" value="ECO:0007669"/>
    <property type="project" value="UniProtKB-KW"/>
</dbReference>
<dbReference type="EMBL" id="KQ241743">
    <property type="protein sequence ID" value="KNC84752.1"/>
    <property type="molecule type" value="Genomic_DNA"/>
</dbReference>
<sequence length="171" mass="19272">MARWRHPALSITGVRTSSGDHVFTNIAKRAVGQFSVRFVPDQTSTELVQVLTQHMSHEFRKRRSPNRLKFNVLHAADWWLGDPFNAIYKSAEKAIETVWKTKPFYVREGGTMSVTAVLEKYLNAPALHLPLGQSSDGAHLPNERISVNNVEKGRDVIKCFLSELGTSLNRS</sequence>
<evidence type="ECO:0008006" key="6">
    <source>
        <dbReference type="Google" id="ProtNLM"/>
    </source>
</evidence>
<proteinExistence type="predicted"/>
<dbReference type="eggNOG" id="KOG2276">
    <property type="taxonomic scope" value="Eukaryota"/>
</dbReference>
<dbReference type="RefSeq" id="XP_014158654.1">
    <property type="nucleotide sequence ID" value="XM_014303179.1"/>
</dbReference>
<dbReference type="Gene3D" id="3.40.630.10">
    <property type="entry name" value="Zn peptidases"/>
    <property type="match status" value="1"/>
</dbReference>
<dbReference type="AlphaFoldDB" id="A0A0L0G6U9"/>
<dbReference type="PANTHER" id="PTHR43270">
    <property type="entry name" value="BETA-ALA-HIS DIPEPTIDASE"/>
    <property type="match status" value="1"/>
</dbReference>